<name>A0ABD2YA42_9GENT</name>
<protein>
    <recommendedName>
        <fullName evidence="7">Scarecrow-like protein 1</fullName>
    </recommendedName>
</protein>
<feature type="region of interest" description="Disordered" evidence="4">
    <location>
        <begin position="41"/>
        <end position="62"/>
    </location>
</feature>
<dbReference type="PROSITE" id="PS50985">
    <property type="entry name" value="GRAS"/>
    <property type="match status" value="1"/>
</dbReference>
<feature type="region of interest" description="VHIID" evidence="3">
    <location>
        <begin position="296"/>
        <end position="361"/>
    </location>
</feature>
<proteinExistence type="inferred from homology"/>
<evidence type="ECO:0000256" key="3">
    <source>
        <dbReference type="PROSITE-ProRule" id="PRU01191"/>
    </source>
</evidence>
<evidence type="ECO:0000256" key="2">
    <source>
        <dbReference type="ARBA" id="ARBA00023163"/>
    </source>
</evidence>
<dbReference type="PANTHER" id="PTHR31636">
    <property type="entry name" value="OSJNBA0084A10.13 PROTEIN-RELATED"/>
    <property type="match status" value="1"/>
</dbReference>
<feature type="region of interest" description="Disordered" evidence="4">
    <location>
        <begin position="186"/>
        <end position="205"/>
    </location>
</feature>
<evidence type="ECO:0008006" key="7">
    <source>
        <dbReference type="Google" id="ProtNLM"/>
    </source>
</evidence>
<dbReference type="EMBL" id="JBJUIK010000014">
    <property type="protein sequence ID" value="KAL3504329.1"/>
    <property type="molecule type" value="Genomic_DNA"/>
</dbReference>
<feature type="compositionally biased region" description="Low complexity" evidence="4">
    <location>
        <begin position="52"/>
        <end position="62"/>
    </location>
</feature>
<feature type="region of interest" description="Leucine repeat II (LRII)" evidence="3">
    <location>
        <begin position="377"/>
        <end position="409"/>
    </location>
</feature>
<evidence type="ECO:0000256" key="1">
    <source>
        <dbReference type="ARBA" id="ARBA00023015"/>
    </source>
</evidence>
<feature type="compositionally biased region" description="Low complexity" evidence="4">
    <location>
        <begin position="194"/>
        <end position="205"/>
    </location>
</feature>
<comment type="caution">
    <text evidence="3">Lacks conserved residue(s) required for the propagation of feature annotation.</text>
</comment>
<dbReference type="Proteomes" id="UP001630127">
    <property type="component" value="Unassembled WGS sequence"/>
</dbReference>
<evidence type="ECO:0000313" key="6">
    <source>
        <dbReference type="Proteomes" id="UP001630127"/>
    </source>
</evidence>
<feature type="compositionally biased region" description="Polar residues" evidence="4">
    <location>
        <begin position="41"/>
        <end position="51"/>
    </location>
</feature>
<gene>
    <name evidence="5" type="ORF">ACH5RR_034170</name>
</gene>
<evidence type="ECO:0000256" key="4">
    <source>
        <dbReference type="SAM" id="MobiDB-lite"/>
    </source>
</evidence>
<keyword evidence="1" id="KW-0805">Transcription regulation</keyword>
<feature type="region of interest" description="Leucine repeat I (LRI)" evidence="3">
    <location>
        <begin position="217"/>
        <end position="277"/>
    </location>
</feature>
<comment type="similarity">
    <text evidence="3">Belongs to the GRAS family.</text>
</comment>
<feature type="short sequence motif" description="VHIID" evidence="3">
    <location>
        <begin position="327"/>
        <end position="331"/>
    </location>
</feature>
<evidence type="ECO:0000313" key="5">
    <source>
        <dbReference type="EMBL" id="KAL3504329.1"/>
    </source>
</evidence>
<comment type="caution">
    <text evidence="5">The sequence shown here is derived from an EMBL/GenBank/DDBJ whole genome shotgun (WGS) entry which is preliminary data.</text>
</comment>
<dbReference type="InterPro" id="IPR005202">
    <property type="entry name" value="TF_GRAS"/>
</dbReference>
<feature type="region of interest" description="SAW" evidence="3">
    <location>
        <begin position="515"/>
        <end position="589"/>
    </location>
</feature>
<dbReference type="Pfam" id="PF03514">
    <property type="entry name" value="GRAS"/>
    <property type="match status" value="1"/>
</dbReference>
<dbReference type="AlphaFoldDB" id="A0ABD2YA42"/>
<sequence length="589" mass="66359">MLTHLLSELKSDMSLVRSASSFRNHQLYSFKDGRNNSSLSETIFNSDKQQGTTYSSESYSSETYDPKYFLDSPSEDLAHSSISDVLGNPFDLPHSSSYQLMEGQNSFSTSFLPPKQCDLYQFSHESEYLGCEGPDAMNYDENEVRLKLQELERALLDDNNIVENDVFCPDRSMDTDGEWAYSNKSVQLHDSSKESSSSDSNLSSISSNKEISLTTPLSPKQMLFDCAAAIQDGNFGEASTMISELRQRVSIQGEPPERIAAYMVEALAARMATSGKGLYKALKCKEPPTSDRLSAMQVLFEVCPCFRFGFMTANGAILEACKDEKRVHIIDFDINQGSQYYTLLQTLARLPYKPSHLRLTGVDDPESVQRAVGGLKVIGQMLEILAEDLKVPFTFDAVAAKTADVSPSMLDCRPGEALIVNFAFQLHHMPDESVSTVNQRDQLLRMVKGLNPKLVTLVEQDVNTNTAPFLPRFSEAYRYYSAVFESLDATLPRDHQERMNVERQCLARDIINIVACEGEERIERYEVAGKWRARMMMAGFTSSPINQNVKDEIRNLIKQYSKRYKIKEETGALHFGWEDKMLIAASAWR</sequence>
<reference evidence="5 6" key="1">
    <citation type="submission" date="2024-11" db="EMBL/GenBank/DDBJ databases">
        <title>A near-complete genome assembly of Cinchona calisaya.</title>
        <authorList>
            <person name="Lian D.C."/>
            <person name="Zhao X.W."/>
            <person name="Wei L."/>
        </authorList>
    </citation>
    <scope>NUCLEOTIDE SEQUENCE [LARGE SCALE GENOMIC DNA]</scope>
    <source>
        <tissue evidence="5">Nenye</tissue>
    </source>
</reference>
<accession>A0ABD2YA42</accession>
<organism evidence="5 6">
    <name type="scientific">Cinchona calisaya</name>
    <dbReference type="NCBI Taxonomy" id="153742"/>
    <lineage>
        <taxon>Eukaryota</taxon>
        <taxon>Viridiplantae</taxon>
        <taxon>Streptophyta</taxon>
        <taxon>Embryophyta</taxon>
        <taxon>Tracheophyta</taxon>
        <taxon>Spermatophyta</taxon>
        <taxon>Magnoliopsida</taxon>
        <taxon>eudicotyledons</taxon>
        <taxon>Gunneridae</taxon>
        <taxon>Pentapetalae</taxon>
        <taxon>asterids</taxon>
        <taxon>lamiids</taxon>
        <taxon>Gentianales</taxon>
        <taxon>Rubiaceae</taxon>
        <taxon>Cinchonoideae</taxon>
        <taxon>Cinchoneae</taxon>
        <taxon>Cinchona</taxon>
    </lineage>
</organism>
<keyword evidence="6" id="KW-1185">Reference proteome</keyword>
<keyword evidence="2" id="KW-0804">Transcription</keyword>